<name>A0A2K8N2I8_9BACL</name>
<keyword evidence="3" id="KW-1185">Reference proteome</keyword>
<reference evidence="3" key="1">
    <citation type="submission" date="2017-11" db="EMBL/GenBank/DDBJ databases">
        <title>Complete Genome Sequence of Kyrpidia sp. Strain EA-1, a thermophilic, hydrogen-oxidizing Bacterium, isolated from the Azores.</title>
        <authorList>
            <person name="Reiner J.E."/>
            <person name="Lapp C.J."/>
            <person name="Bunk B."/>
            <person name="Gescher J."/>
        </authorList>
    </citation>
    <scope>NUCLEOTIDE SEQUENCE [LARGE SCALE GENOMIC DNA]</scope>
    <source>
        <strain evidence="3">EA-1</strain>
    </source>
</reference>
<feature type="signal peptide" evidence="1">
    <location>
        <begin position="1"/>
        <end position="23"/>
    </location>
</feature>
<accession>A0A2K8N2I8</accession>
<evidence type="ECO:0008006" key="4">
    <source>
        <dbReference type="Google" id="ProtNLM"/>
    </source>
</evidence>
<dbReference type="PANTHER" id="PTHR37507:SF2">
    <property type="entry name" value="SPORULATION PROTEIN YDCC"/>
    <property type="match status" value="1"/>
</dbReference>
<protein>
    <recommendedName>
        <fullName evidence="4">DUF4367 domain-containing protein</fullName>
    </recommendedName>
</protein>
<dbReference type="Gene3D" id="2.50.20.10">
    <property type="entry name" value="Lipoprotein localisation LolA/LolB/LppX"/>
    <property type="match status" value="1"/>
</dbReference>
<feature type="chain" id="PRO_5038753340" description="DUF4367 domain-containing protein" evidence="1">
    <location>
        <begin position="24"/>
        <end position="332"/>
    </location>
</feature>
<evidence type="ECO:0000313" key="3">
    <source>
        <dbReference type="Proteomes" id="UP000231932"/>
    </source>
</evidence>
<proteinExistence type="predicted"/>
<dbReference type="Proteomes" id="UP000231932">
    <property type="component" value="Chromosome"/>
</dbReference>
<dbReference type="AlphaFoldDB" id="A0A2K8N2I8"/>
<dbReference type="PANTHER" id="PTHR37507">
    <property type="entry name" value="SPORULATION PROTEIN YDCC"/>
    <property type="match status" value="1"/>
</dbReference>
<evidence type="ECO:0000256" key="1">
    <source>
        <dbReference type="SAM" id="SignalP"/>
    </source>
</evidence>
<evidence type="ECO:0000313" key="2">
    <source>
        <dbReference type="EMBL" id="ATY83749.1"/>
    </source>
</evidence>
<dbReference type="SUPFAM" id="SSF89392">
    <property type="entry name" value="Prokaryotic lipoproteins and lipoprotein localization factors"/>
    <property type="match status" value="1"/>
</dbReference>
<sequence length="332" mass="37483">MAMRRIRAALWTAMCVLLLTAVAGCGRTEGSVLNDLRNLRDSLKHYRSVAVMNVKTQGLEQVYHIETWYQEPNYYRIQLADSRGQVQQVVIRNDQGIYIVSPPLKKSFRFNGDWADNQGHLYLFGSVIDRILQSPNRTYTREKGTVTFDLTMKPDNPLIGKQRVILDDRTLYPKQIAFFDRQNHELVTVQFQQFDPGATFKASDFDPQQALALGPKDEPTWASEPFGVIEPTWLPQGWSRTDVQDSGGTVILRYRGGAEGLTLTEAHPVRTETALPGRAELWDLFGVPAVVTEGNVRTMYWTRDGVQFAMTGALSPEYMARIAISTFDASGK</sequence>
<gene>
    <name evidence="2" type="ORF">CVV65_01090</name>
</gene>
<organism evidence="2 3">
    <name type="scientific">Kyrpidia spormannii</name>
    <dbReference type="NCBI Taxonomy" id="2055160"/>
    <lineage>
        <taxon>Bacteria</taxon>
        <taxon>Bacillati</taxon>
        <taxon>Bacillota</taxon>
        <taxon>Bacilli</taxon>
        <taxon>Bacillales</taxon>
        <taxon>Alicyclobacillaceae</taxon>
        <taxon>Kyrpidia</taxon>
    </lineage>
</organism>
<keyword evidence="1" id="KW-0732">Signal</keyword>
<dbReference type="EMBL" id="CP024955">
    <property type="protein sequence ID" value="ATY83749.1"/>
    <property type="molecule type" value="Genomic_DNA"/>
</dbReference>
<dbReference type="InterPro" id="IPR029046">
    <property type="entry name" value="LolA/LolB/LppX"/>
</dbReference>
<dbReference type="PROSITE" id="PS51257">
    <property type="entry name" value="PROKAR_LIPOPROTEIN"/>
    <property type="match status" value="1"/>
</dbReference>
<dbReference type="InterPro" id="IPR052944">
    <property type="entry name" value="Sporulation_related"/>
</dbReference>
<dbReference type="KEGG" id="kyr:CVV65_01090"/>